<organism evidence="1">
    <name type="scientific">uncultured Elusimicrobia bacterium</name>
    <dbReference type="NCBI Taxonomy" id="699876"/>
    <lineage>
        <taxon>Bacteria</taxon>
        <taxon>Pseudomonadati</taxon>
        <taxon>Elusimicrobiota</taxon>
        <taxon>Elusimicrobia</taxon>
        <taxon>environmental samples</taxon>
    </lineage>
</organism>
<proteinExistence type="predicted"/>
<evidence type="ECO:0000313" key="1">
    <source>
        <dbReference type="EMBL" id="QGT50656.1"/>
    </source>
</evidence>
<dbReference type="AlphaFoldDB" id="A0A650EM23"/>
<name>A0A650EM23_9BACT</name>
<reference evidence="1" key="1">
    <citation type="journal article" date="2020" name="J. ISSAAS">
        <title>Lactobacilli and other gastrointestinal microbiota of Peromyscus leucopus, reservoir host for agents of Lyme disease and other zoonoses in North America.</title>
        <authorList>
            <person name="Milovic A."/>
            <person name="Bassam K."/>
            <person name="Shao H."/>
            <person name="Chatzistamou I."/>
            <person name="Tufts D.M."/>
            <person name="Diuk-Wasser M."/>
            <person name="Barbour A.G."/>
        </authorList>
    </citation>
    <scope>NUCLEOTIDE SEQUENCE</scope>
    <source>
        <strain evidence="1">LL30</strain>
    </source>
</reference>
<sequence length="71" mass="7805">MWAAIVQVVLSAGAVWIIAALASKLARKSAALEQAEKEALEREKVDSIIRNNSDLQRDECLERLRGGADKK</sequence>
<dbReference type="EMBL" id="MN577571">
    <property type="protein sequence ID" value="QGT50656.1"/>
    <property type="molecule type" value="Genomic_DNA"/>
</dbReference>
<accession>A0A650EM23</accession>
<gene>
    <name evidence="1" type="ORF">Elusimicrob1349_1260</name>
</gene>
<protein>
    <submittedName>
        <fullName evidence="1">Uncharacterized protein</fullName>
    </submittedName>
</protein>